<dbReference type="InterPro" id="IPR052205">
    <property type="entry name" value="FliO/MopB"/>
</dbReference>
<evidence type="ECO:0000256" key="1">
    <source>
        <dbReference type="ARBA" id="ARBA00022475"/>
    </source>
</evidence>
<evidence type="ECO:0000256" key="4">
    <source>
        <dbReference type="ARBA" id="ARBA00023136"/>
    </source>
</evidence>
<keyword evidence="9" id="KW-1185">Reference proteome</keyword>
<comment type="subcellular location">
    <subcellularLocation>
        <location evidence="7">Cell membrane</location>
    </subcellularLocation>
    <subcellularLocation>
        <location evidence="7">Bacterial flagellum basal body</location>
    </subcellularLocation>
</comment>
<dbReference type="AlphaFoldDB" id="A0A975XW52"/>
<dbReference type="GO" id="GO:0044781">
    <property type="term" value="P:bacterial-type flagellum organization"/>
    <property type="evidence" value="ECO:0007669"/>
    <property type="project" value="UniProtKB-UniRule"/>
</dbReference>
<keyword evidence="4 7" id="KW-0472">Membrane</keyword>
<dbReference type="PANTHER" id="PTHR38766">
    <property type="entry name" value="FLAGELLAR PROTEIN FLIO"/>
    <property type="match status" value="1"/>
</dbReference>
<organism evidence="8 9">
    <name type="scientific">Azospira inquinata</name>
    <dbReference type="NCBI Taxonomy" id="2785627"/>
    <lineage>
        <taxon>Bacteria</taxon>
        <taxon>Pseudomonadati</taxon>
        <taxon>Pseudomonadota</taxon>
        <taxon>Betaproteobacteria</taxon>
        <taxon>Rhodocyclales</taxon>
        <taxon>Rhodocyclaceae</taxon>
        <taxon>Azospira</taxon>
    </lineage>
</organism>
<evidence type="ECO:0000256" key="7">
    <source>
        <dbReference type="RuleBase" id="RU362064"/>
    </source>
</evidence>
<keyword evidence="8" id="KW-0966">Cell projection</keyword>
<evidence type="ECO:0000256" key="2">
    <source>
        <dbReference type="ARBA" id="ARBA00022692"/>
    </source>
</evidence>
<dbReference type="Pfam" id="PF04347">
    <property type="entry name" value="FliO"/>
    <property type="match status" value="1"/>
</dbReference>
<evidence type="ECO:0000256" key="6">
    <source>
        <dbReference type="ARBA" id="ARBA00037937"/>
    </source>
</evidence>
<dbReference type="GO" id="GO:0005886">
    <property type="term" value="C:plasma membrane"/>
    <property type="evidence" value="ECO:0007669"/>
    <property type="project" value="UniProtKB-SubCell"/>
</dbReference>
<protein>
    <recommendedName>
        <fullName evidence="7">Flagellar protein</fullName>
    </recommendedName>
</protein>
<evidence type="ECO:0000256" key="5">
    <source>
        <dbReference type="ARBA" id="ARBA00023143"/>
    </source>
</evidence>
<evidence type="ECO:0000313" key="8">
    <source>
        <dbReference type="EMBL" id="QWT50537.1"/>
    </source>
</evidence>
<feature type="transmembrane region" description="Helical" evidence="7">
    <location>
        <begin position="30"/>
        <end position="53"/>
    </location>
</feature>
<keyword evidence="3 7" id="KW-1133">Transmembrane helix</keyword>
<accession>A0A975XW52</accession>
<keyword evidence="5 7" id="KW-0975">Bacterial flagellum</keyword>
<keyword evidence="8" id="KW-0969">Cilium</keyword>
<keyword evidence="2 7" id="KW-0812">Transmembrane</keyword>
<sequence length="137" mass="14465">MSGVLALSAWSAEAAPGSNPPPPAPGLSFANVFQAFLGLALVLALLFGAAFLIRRLNGGRPFGSGPLKVVGGIAIGNRERIVLLEVEETWLVVGVGPGQIRTLHTLPKGQLPPPPASPLPPAFQQWLDHFSRKHERP</sequence>
<dbReference type="EMBL" id="CP064782">
    <property type="protein sequence ID" value="QWT50537.1"/>
    <property type="molecule type" value="Genomic_DNA"/>
</dbReference>
<dbReference type="InterPro" id="IPR022781">
    <property type="entry name" value="Flagellar_biosynth_FliO"/>
</dbReference>
<dbReference type="PANTHER" id="PTHR38766:SF1">
    <property type="entry name" value="FLAGELLAR PROTEIN FLIO"/>
    <property type="match status" value="1"/>
</dbReference>
<dbReference type="Proteomes" id="UP000683428">
    <property type="component" value="Chromosome"/>
</dbReference>
<gene>
    <name evidence="8" type="primary">fliO</name>
    <name evidence="8" type="ORF">Azoinq_11180</name>
</gene>
<dbReference type="GO" id="GO:0009425">
    <property type="term" value="C:bacterial-type flagellum basal body"/>
    <property type="evidence" value="ECO:0007669"/>
    <property type="project" value="UniProtKB-SubCell"/>
</dbReference>
<reference evidence="8" key="1">
    <citation type="submission" date="2020-11" db="EMBL/GenBank/DDBJ databases">
        <title>Azospira inquinata sp. nov.</title>
        <authorList>
            <person name="Moe W.M."/>
            <person name="Mikes M.C."/>
        </authorList>
    </citation>
    <scope>NUCLEOTIDE SEQUENCE</scope>
    <source>
        <strain evidence="8">Azo-3</strain>
    </source>
</reference>
<keyword evidence="1 7" id="KW-1003">Cell membrane</keyword>
<comment type="similarity">
    <text evidence="6 7">Belongs to the FliO/MopB family.</text>
</comment>
<dbReference type="KEGG" id="aiq:Azoinq_11180"/>
<evidence type="ECO:0000256" key="3">
    <source>
        <dbReference type="ARBA" id="ARBA00022989"/>
    </source>
</evidence>
<evidence type="ECO:0000313" key="9">
    <source>
        <dbReference type="Proteomes" id="UP000683428"/>
    </source>
</evidence>
<name>A0A975XW52_9RHOO</name>
<dbReference type="NCBIfam" id="TIGR03500">
    <property type="entry name" value="FliO_TIGR"/>
    <property type="match status" value="1"/>
</dbReference>
<proteinExistence type="inferred from homology"/>
<keyword evidence="8" id="KW-0282">Flagellum</keyword>